<feature type="compositionally biased region" description="Low complexity" evidence="1">
    <location>
        <begin position="869"/>
        <end position="880"/>
    </location>
</feature>
<feature type="region of interest" description="Disordered" evidence="1">
    <location>
        <begin position="418"/>
        <end position="454"/>
    </location>
</feature>
<evidence type="ECO:0000256" key="1">
    <source>
        <dbReference type="SAM" id="MobiDB-lite"/>
    </source>
</evidence>
<reference evidence="3 4" key="1">
    <citation type="submission" date="2019-07" db="EMBL/GenBank/DDBJ databases">
        <title>Draft genome assembly of a fouling barnacle, Amphibalanus amphitrite (Darwin, 1854): The first reference genome for Thecostraca.</title>
        <authorList>
            <person name="Kim W."/>
        </authorList>
    </citation>
    <scope>NUCLEOTIDE SEQUENCE [LARGE SCALE GENOMIC DNA]</scope>
    <source>
        <strain evidence="3">SNU_AA5</strain>
        <tissue evidence="3">Soma without cirri and trophi</tissue>
    </source>
</reference>
<dbReference type="Proteomes" id="UP000440578">
    <property type="component" value="Unassembled WGS sequence"/>
</dbReference>
<dbReference type="Pfam" id="PF02759">
    <property type="entry name" value="RUN"/>
    <property type="match status" value="2"/>
</dbReference>
<feature type="domain" description="RUN" evidence="2">
    <location>
        <begin position="529"/>
        <end position="689"/>
    </location>
</feature>
<organism evidence="3 4">
    <name type="scientific">Amphibalanus amphitrite</name>
    <name type="common">Striped barnacle</name>
    <name type="synonym">Balanus amphitrite</name>
    <dbReference type="NCBI Taxonomy" id="1232801"/>
    <lineage>
        <taxon>Eukaryota</taxon>
        <taxon>Metazoa</taxon>
        <taxon>Ecdysozoa</taxon>
        <taxon>Arthropoda</taxon>
        <taxon>Crustacea</taxon>
        <taxon>Multicrustacea</taxon>
        <taxon>Cirripedia</taxon>
        <taxon>Thoracica</taxon>
        <taxon>Thoracicalcarea</taxon>
        <taxon>Balanomorpha</taxon>
        <taxon>Balanoidea</taxon>
        <taxon>Balanidae</taxon>
        <taxon>Amphibalaninae</taxon>
        <taxon>Amphibalanus</taxon>
    </lineage>
</organism>
<feature type="compositionally biased region" description="Polar residues" evidence="1">
    <location>
        <begin position="23"/>
        <end position="32"/>
    </location>
</feature>
<dbReference type="InterPro" id="IPR004012">
    <property type="entry name" value="Run_dom"/>
</dbReference>
<comment type="caution">
    <text evidence="3">The sequence shown here is derived from an EMBL/GenBank/DDBJ whole genome shotgun (WGS) entry which is preliminary data.</text>
</comment>
<dbReference type="InterPro" id="IPR036028">
    <property type="entry name" value="SH3-like_dom_sf"/>
</dbReference>
<gene>
    <name evidence="3" type="primary">Rusc2_0</name>
    <name evidence="3" type="ORF">FJT64_021434</name>
</gene>
<proteinExistence type="predicted"/>
<dbReference type="EMBL" id="VIIS01000597">
    <property type="protein sequence ID" value="KAF0307188.1"/>
    <property type="molecule type" value="Genomic_DNA"/>
</dbReference>
<dbReference type="OrthoDB" id="9884296at2759"/>
<dbReference type="InterPro" id="IPR047343">
    <property type="entry name" value="RUSC1_2"/>
</dbReference>
<dbReference type="Gene3D" id="2.30.30.40">
    <property type="entry name" value="SH3 Domains"/>
    <property type="match status" value="1"/>
</dbReference>
<dbReference type="Gene3D" id="1.20.58.900">
    <property type="match status" value="2"/>
</dbReference>
<dbReference type="GO" id="GO:0031410">
    <property type="term" value="C:cytoplasmic vesicle"/>
    <property type="evidence" value="ECO:0007669"/>
    <property type="project" value="TreeGrafter"/>
</dbReference>
<dbReference type="PANTHER" id="PTHR15591">
    <property type="entry name" value="RUN AND SH3 DOMAIN CONTAINING"/>
    <property type="match status" value="1"/>
</dbReference>
<dbReference type="SMART" id="SM00593">
    <property type="entry name" value="RUN"/>
    <property type="match status" value="1"/>
</dbReference>
<feature type="region of interest" description="Disordered" evidence="1">
    <location>
        <begin position="1"/>
        <end position="39"/>
    </location>
</feature>
<dbReference type="AlphaFoldDB" id="A0A6A4WXM2"/>
<dbReference type="PANTHER" id="PTHR15591:SF13">
    <property type="entry name" value="RUN DOMAIN-CONTAINING PROTEIN"/>
    <property type="match status" value="1"/>
</dbReference>
<name>A0A6A4WXM2_AMPAM</name>
<evidence type="ECO:0000313" key="3">
    <source>
        <dbReference type="EMBL" id="KAF0307188.1"/>
    </source>
</evidence>
<feature type="compositionally biased region" description="Basic and acidic residues" evidence="1">
    <location>
        <begin position="859"/>
        <end position="868"/>
    </location>
</feature>
<dbReference type="PROSITE" id="PS50826">
    <property type="entry name" value="RUN"/>
    <property type="match status" value="1"/>
</dbReference>
<evidence type="ECO:0000313" key="4">
    <source>
        <dbReference type="Proteomes" id="UP000440578"/>
    </source>
</evidence>
<protein>
    <submittedName>
        <fullName evidence="3">Iporin</fullName>
    </submittedName>
</protein>
<feature type="compositionally biased region" description="Polar residues" evidence="1">
    <location>
        <begin position="1"/>
        <end position="14"/>
    </location>
</feature>
<dbReference type="InterPro" id="IPR037213">
    <property type="entry name" value="Run_dom_sf"/>
</dbReference>
<keyword evidence="4" id="KW-1185">Reference proteome</keyword>
<dbReference type="SUPFAM" id="SSF50044">
    <property type="entry name" value="SH3-domain"/>
    <property type="match status" value="1"/>
</dbReference>
<evidence type="ECO:0000259" key="2">
    <source>
        <dbReference type="PROSITE" id="PS50826"/>
    </source>
</evidence>
<dbReference type="SUPFAM" id="SSF140741">
    <property type="entry name" value="RUN domain-like"/>
    <property type="match status" value="1"/>
</dbReference>
<feature type="region of interest" description="Disordered" evidence="1">
    <location>
        <begin position="719"/>
        <end position="907"/>
    </location>
</feature>
<accession>A0A6A4WXM2</accession>
<feature type="compositionally biased region" description="Low complexity" evidence="1">
    <location>
        <begin position="719"/>
        <end position="728"/>
    </location>
</feature>
<dbReference type="CDD" id="cd17685">
    <property type="entry name" value="RUN_RUSC"/>
    <property type="match status" value="1"/>
</dbReference>
<sequence length="958" mass="105075">MTEAVYNNNASQPPLQKVAVAPSSGQRSQDSWCQPDVSGYSDRSINETDFLGDVDYEWLCGYGRGPARASAPFGAKGGEPACEPLADPLYSELSYHVDATLAEVDMEEYYRGDINRILEISGYGDQEELYEEDEKEHSSPLFSSTREQPVFNTISMDSLDCSSYEPETIARSCRTNMNNYTIAFEASMTGSGIDHRREPSAVDNVPASGRCRMCHHSEGPLTTWSEQRARPAAAADVQSKSMPDALMNAPHVRLGAPEGAPSLYVCYPHYSMPNLQFLEQCPIQASVHLCPTPPPSAPTRADAAVRRKTRRPYSCSDAETLRRANLSHIRDWGSLRLLLPRQFQQVVDELGYWLVGGRHGQLGRGAASCGAAARRAAGTCAADKRLSLQEPLQQWLHGAATFAASSARELERMSAAGASARLSDSGEASRSKRVSFSDSHQEIEQEPSTGDGQDAKMRLVFGERSECVVKARTPSPSHPKRVIIVEKESFKGLLKPLIEAVNEIVAYFQSDSSSNKQDDSVGDSSVRPASGYLVLDRLCPALYSILSHGLVTSLDTAFGEVPNSGWRLVESVTSLGTCPQALQDLVMKLNNEEGLSEGVLKFNAFIFGLLNTQSLDSWFSYLRTRESVTQSLDSWFSYLRTRESVVRKHYSPEALLYHANCAARAEYDTLLLQLQRLAQLSFRIDLLFESRMLYQSLGRLGRRLEGLAWQLESRGGRSAPQAAAWTAAQHGGRCGREPKRKPAATSRLRAGAEAAHAPKSGLPTPRTNKDKFHKLQQQWEKMAKGQTPSSKRESRIPRPVSAGRTAAADGPVPRRPSQIPKPSSAAGGDASGTLRRRLGRCEPSSGAGGPASARLLSPKQEKDEENRAKGSSRASSAGARQRQRQRAAVEHDSPPADGKQPTKRVRSLAHYHASDRSYLSYNRHDAMSVVGVVDKDWLLCARNERVGLVARKNVLDVL</sequence>